<name>A0A4R2MXR9_RUBGE</name>
<dbReference type="InterPro" id="IPR023346">
    <property type="entry name" value="Lysozyme-like_dom_sf"/>
</dbReference>
<accession>A0A4R2MXR9</accession>
<comment type="caution">
    <text evidence="5">The sequence shown here is derived from an EMBL/GenBank/DDBJ whole genome shotgun (WGS) entry which is preliminary data.</text>
</comment>
<feature type="signal peptide" evidence="3">
    <location>
        <begin position="1"/>
        <end position="33"/>
    </location>
</feature>
<keyword evidence="3" id="KW-0732">Signal</keyword>
<evidence type="ECO:0000313" key="5">
    <source>
        <dbReference type="EMBL" id="TCP05443.1"/>
    </source>
</evidence>
<dbReference type="PANTHER" id="PTHR37423">
    <property type="entry name" value="SOLUBLE LYTIC MUREIN TRANSGLYCOSYLASE-RELATED"/>
    <property type="match status" value="1"/>
</dbReference>
<evidence type="ECO:0000313" key="6">
    <source>
        <dbReference type="Proteomes" id="UP000295106"/>
    </source>
</evidence>
<organism evidence="5 6">
    <name type="scientific">Rubrivivax gelatinosus</name>
    <name type="common">Rhodocyclus gelatinosus</name>
    <name type="synonym">Rhodopseudomonas gelatinosa</name>
    <dbReference type="NCBI Taxonomy" id="28068"/>
    <lineage>
        <taxon>Bacteria</taxon>
        <taxon>Pseudomonadati</taxon>
        <taxon>Pseudomonadota</taxon>
        <taxon>Betaproteobacteria</taxon>
        <taxon>Burkholderiales</taxon>
        <taxon>Sphaerotilaceae</taxon>
        <taxon>Rubrivivax</taxon>
    </lineage>
</organism>
<protein>
    <submittedName>
        <fullName evidence="5">Soluble lytic murein transglycosylase-like protein</fullName>
    </submittedName>
</protein>
<dbReference type="OrthoDB" id="9815002at2"/>
<dbReference type="PROSITE" id="PS00922">
    <property type="entry name" value="TRANSGLYCOSYLASE"/>
    <property type="match status" value="1"/>
</dbReference>
<feature type="chain" id="PRO_5020776720" evidence="3">
    <location>
        <begin position="34"/>
        <end position="264"/>
    </location>
</feature>
<evidence type="ECO:0000259" key="4">
    <source>
        <dbReference type="Pfam" id="PF01464"/>
    </source>
</evidence>
<dbReference type="EMBL" id="SLXD01000001">
    <property type="protein sequence ID" value="TCP05443.1"/>
    <property type="molecule type" value="Genomic_DNA"/>
</dbReference>
<dbReference type="InterPro" id="IPR008258">
    <property type="entry name" value="Transglycosylase_SLT_dom_1"/>
</dbReference>
<dbReference type="CDD" id="cd00254">
    <property type="entry name" value="LT-like"/>
    <property type="match status" value="1"/>
</dbReference>
<sequence>MRRREACATGSVRYPFRCAAAWAALSAFGPAFAAAPALDADTCAALQGAATAKYSLGLAACGFDAAGAAPAAPLPRTRQAQQLQMYDPAPAPEAPATSAPAPAPAAVPAPVTRRWPASLARALQLAPVIDEVALAENLDPLLLHAIAHVESRHDAAAVSHAGARGVLQLMPGTAARYGVQGRSALHDAPTNLQAGARHLAMLQRRYGGELDLVLAAYNAGEGAVERHGRRVPPYRETQDYVRRVLGEYGRLRAAAASLVPVTVR</sequence>
<dbReference type="Pfam" id="PF01464">
    <property type="entry name" value="SLT"/>
    <property type="match status" value="1"/>
</dbReference>
<comment type="similarity">
    <text evidence="1">Belongs to the transglycosylase Slt family.</text>
</comment>
<feature type="domain" description="Transglycosylase SLT" evidence="4">
    <location>
        <begin position="129"/>
        <end position="231"/>
    </location>
</feature>
<dbReference type="PANTHER" id="PTHR37423:SF2">
    <property type="entry name" value="MEMBRANE-BOUND LYTIC MUREIN TRANSGLYCOSYLASE C"/>
    <property type="match status" value="1"/>
</dbReference>
<evidence type="ECO:0000256" key="2">
    <source>
        <dbReference type="SAM" id="MobiDB-lite"/>
    </source>
</evidence>
<dbReference type="SUPFAM" id="SSF53955">
    <property type="entry name" value="Lysozyme-like"/>
    <property type="match status" value="1"/>
</dbReference>
<dbReference type="Gene3D" id="1.10.530.10">
    <property type="match status" value="1"/>
</dbReference>
<dbReference type="RefSeq" id="WP_132644445.1">
    <property type="nucleotide sequence ID" value="NZ_CP181386.1"/>
</dbReference>
<dbReference type="Proteomes" id="UP000295106">
    <property type="component" value="Unassembled WGS sequence"/>
</dbReference>
<dbReference type="GeneID" id="99687044"/>
<dbReference type="GO" id="GO:0008933">
    <property type="term" value="F:peptidoglycan lytic transglycosylase activity"/>
    <property type="evidence" value="ECO:0007669"/>
    <property type="project" value="InterPro"/>
</dbReference>
<feature type="region of interest" description="Disordered" evidence="2">
    <location>
        <begin position="88"/>
        <end position="107"/>
    </location>
</feature>
<dbReference type="InterPro" id="IPR000189">
    <property type="entry name" value="Transglyc_AS"/>
</dbReference>
<dbReference type="AlphaFoldDB" id="A0A4R2MXR9"/>
<dbReference type="GO" id="GO:0000270">
    <property type="term" value="P:peptidoglycan metabolic process"/>
    <property type="evidence" value="ECO:0007669"/>
    <property type="project" value="InterPro"/>
</dbReference>
<proteinExistence type="inferred from homology"/>
<gene>
    <name evidence="5" type="ORF">EV684_101315</name>
</gene>
<dbReference type="GO" id="GO:0016020">
    <property type="term" value="C:membrane"/>
    <property type="evidence" value="ECO:0007669"/>
    <property type="project" value="InterPro"/>
</dbReference>
<reference evidence="5 6" key="1">
    <citation type="submission" date="2019-03" db="EMBL/GenBank/DDBJ databases">
        <title>Genomic Encyclopedia of Type Strains, Phase IV (KMG-IV): sequencing the most valuable type-strain genomes for metagenomic binning, comparative biology and taxonomic classification.</title>
        <authorList>
            <person name="Goeker M."/>
        </authorList>
    </citation>
    <scope>NUCLEOTIDE SEQUENCE [LARGE SCALE GENOMIC DNA]</scope>
    <source>
        <strain evidence="5 6">DSM 1709</strain>
    </source>
</reference>
<evidence type="ECO:0000256" key="1">
    <source>
        <dbReference type="ARBA" id="ARBA00007734"/>
    </source>
</evidence>
<evidence type="ECO:0000256" key="3">
    <source>
        <dbReference type="SAM" id="SignalP"/>
    </source>
</evidence>